<reference evidence="12 13" key="1">
    <citation type="submission" date="2024-03" db="EMBL/GenBank/DDBJ databases">
        <title>Aureococcus anophagefferens CCMP1851 and Kratosvirus quantuckense: Draft genome of a second virus-susceptible host strain in the model system.</title>
        <authorList>
            <person name="Chase E."/>
            <person name="Truchon A.R."/>
            <person name="Schepens W."/>
            <person name="Wilhelm S.W."/>
        </authorList>
    </citation>
    <scope>NUCLEOTIDE SEQUENCE [LARGE SCALE GENOMIC DNA]</scope>
    <source>
        <strain evidence="12 13">CCMP1851</strain>
    </source>
</reference>
<evidence type="ECO:0000256" key="7">
    <source>
        <dbReference type="ARBA" id="ARBA00023286"/>
    </source>
</evidence>
<dbReference type="InterPro" id="IPR005821">
    <property type="entry name" value="Ion_trans_dom"/>
</dbReference>
<feature type="transmembrane region" description="Helical" evidence="10">
    <location>
        <begin position="30"/>
        <end position="49"/>
    </location>
</feature>
<dbReference type="PANTHER" id="PTHR45638:SF11">
    <property type="entry name" value="CYCLIC NUCLEOTIDE-GATED CATION CHANNEL SUBUNIT A"/>
    <property type="match status" value="1"/>
</dbReference>
<keyword evidence="7" id="KW-1071">Ligand-gated ion channel</keyword>
<dbReference type="InterPro" id="IPR050866">
    <property type="entry name" value="CNG_cation_channel"/>
</dbReference>
<evidence type="ECO:0000313" key="13">
    <source>
        <dbReference type="Proteomes" id="UP001363151"/>
    </source>
</evidence>
<evidence type="ECO:0000313" key="12">
    <source>
        <dbReference type="EMBL" id="KAK7231421.1"/>
    </source>
</evidence>
<dbReference type="Gene3D" id="2.60.120.10">
    <property type="entry name" value="Jelly Rolls"/>
    <property type="match status" value="2"/>
</dbReference>
<keyword evidence="4 10" id="KW-1133">Transmembrane helix</keyword>
<dbReference type="InterPro" id="IPR014710">
    <property type="entry name" value="RmlC-like_jellyroll"/>
</dbReference>
<dbReference type="InterPro" id="IPR003938">
    <property type="entry name" value="K_chnl_volt-dep_EAG/ELK/ERG"/>
</dbReference>
<keyword evidence="2" id="KW-0813">Transport</keyword>
<dbReference type="Gene3D" id="1.10.287.630">
    <property type="entry name" value="Helix hairpin bin"/>
    <property type="match status" value="1"/>
</dbReference>
<accession>A0ABR1FIM3</accession>
<feature type="transmembrane region" description="Helical" evidence="10">
    <location>
        <begin position="207"/>
        <end position="225"/>
    </location>
</feature>
<dbReference type="SMART" id="SM00100">
    <property type="entry name" value="cNMP"/>
    <property type="match status" value="2"/>
</dbReference>
<dbReference type="PANTHER" id="PTHR45638">
    <property type="entry name" value="CYCLIC NUCLEOTIDE-GATED CATION CHANNEL SUBUNIT A"/>
    <property type="match status" value="1"/>
</dbReference>
<feature type="domain" description="Cyclic nucleotide-binding" evidence="11">
    <location>
        <begin position="877"/>
        <end position="1022"/>
    </location>
</feature>
<gene>
    <name evidence="12" type="ORF">SO694_00072199</name>
</gene>
<feature type="transmembrane region" description="Helical" evidence="10">
    <location>
        <begin position="774"/>
        <end position="797"/>
    </location>
</feature>
<feature type="region of interest" description="Disordered" evidence="9">
    <location>
        <begin position="937"/>
        <end position="959"/>
    </location>
</feature>
<evidence type="ECO:0000256" key="3">
    <source>
        <dbReference type="ARBA" id="ARBA00022692"/>
    </source>
</evidence>
<evidence type="ECO:0000259" key="11">
    <source>
        <dbReference type="PROSITE" id="PS50042"/>
    </source>
</evidence>
<evidence type="ECO:0000256" key="5">
    <source>
        <dbReference type="ARBA" id="ARBA00023065"/>
    </source>
</evidence>
<keyword evidence="5" id="KW-0406">Ion transport</keyword>
<keyword evidence="13" id="KW-1185">Reference proteome</keyword>
<evidence type="ECO:0000256" key="1">
    <source>
        <dbReference type="ARBA" id="ARBA00004141"/>
    </source>
</evidence>
<dbReference type="Pfam" id="PF00027">
    <property type="entry name" value="cNMP_binding"/>
    <property type="match status" value="1"/>
</dbReference>
<evidence type="ECO:0000256" key="10">
    <source>
        <dbReference type="SAM" id="Phobius"/>
    </source>
</evidence>
<evidence type="ECO:0000256" key="6">
    <source>
        <dbReference type="ARBA" id="ARBA00023136"/>
    </source>
</evidence>
<evidence type="ECO:0000256" key="9">
    <source>
        <dbReference type="SAM" id="MobiDB-lite"/>
    </source>
</evidence>
<dbReference type="InterPro" id="IPR018488">
    <property type="entry name" value="cNMP-bd_CS"/>
</dbReference>
<evidence type="ECO:0000256" key="4">
    <source>
        <dbReference type="ARBA" id="ARBA00022989"/>
    </source>
</evidence>
<dbReference type="PROSITE" id="PS00889">
    <property type="entry name" value="CNMP_BINDING_2"/>
    <property type="match status" value="1"/>
</dbReference>
<dbReference type="PRINTS" id="PR01463">
    <property type="entry name" value="EAGCHANLFMLY"/>
</dbReference>
<evidence type="ECO:0000256" key="8">
    <source>
        <dbReference type="ARBA" id="ARBA00023303"/>
    </source>
</evidence>
<feature type="transmembrane region" description="Helical" evidence="10">
    <location>
        <begin position="138"/>
        <end position="160"/>
    </location>
</feature>
<comment type="subcellular location">
    <subcellularLocation>
        <location evidence="1">Membrane</location>
        <topology evidence="1">Multi-pass membrane protein</topology>
    </subcellularLocation>
</comment>
<keyword evidence="3 10" id="KW-0812">Transmembrane</keyword>
<dbReference type="Pfam" id="PF00520">
    <property type="entry name" value="Ion_trans"/>
    <property type="match status" value="2"/>
</dbReference>
<keyword evidence="6 10" id="KW-0472">Membrane</keyword>
<dbReference type="PROSITE" id="PS50042">
    <property type="entry name" value="CNMP_BINDING_3"/>
    <property type="match status" value="2"/>
</dbReference>
<dbReference type="Gene3D" id="1.10.287.70">
    <property type="match status" value="2"/>
</dbReference>
<dbReference type="SUPFAM" id="SSF51206">
    <property type="entry name" value="cAMP-binding domain-like"/>
    <property type="match status" value="2"/>
</dbReference>
<comment type="caution">
    <text evidence="12">The sequence shown here is derived from an EMBL/GenBank/DDBJ whole genome shotgun (WGS) entry which is preliminary data.</text>
</comment>
<sequence>MVVVVIYHLFSTPVHVAFLTRTWTSYAVDWLFDVVALLDAFLCAFYFGFMHQGILELEKKTIWRHHVESKRLTFDLLTCAPYEIFALFVEDPALRPLIVAFARLPKAARVVRLNHLSYLARPLSDAVEAYTGNRLGTLFRLLGAVVLVSHWAALAFYTIARYHHVGGDDRADDVWRCTWVRHQIGNSFLRLHSGFGPRDQPEQYLRALNWALPTLVVVVIGDVTPATCFETLYVFICIAAGMSINAMIIGQITAAIADSDASSTELSVRADRLEKYMQQHRVPLKLRSRVNAFMNSLTTATDTSGAITNTASGESLAASTLPHTLRARVCVAIRLPVLTRCPIFESCTEVIKRAIALYLMPETYSEGDLVIQFGDHGEAMHFLLTGTVQVVAENNVTIYATLKAGCYFGEGALFSNVRRTASIQCTCFSESLRLSRSDLQAQLKAFCFPQKRLLEMFNTIRRRNADTNAAISKNLTEARELTSRLSRVVDVSPDAKEEKKVDAKTRALLFLSRVFVKGSAGRAAWETASALFVFYEAVIIPYRAVFTLPDALTATVPGAMGPDYAIDVFFLLSILLRASMRDLSDDASQGLAPVFDGHCVAGNYRRSGWFRLDVAAAAPLELFAVLYAKVVAARRRRLCNLVLAFRLNRLLRLARLNGYFETLFRHATLRHGVRASKAEQALFAVCVCYGYVNHWYACVWFAIHRYLEASTARRTWATEDSLATPSGDASDRQAAICRVNVADCYIRAVHMVITTISSVGYGDIKPVTPLETCWQLVVVVTGACLFASLIGAFTLILEAFDTEGVSAFNAKLQRYEAHMRRANLPPSLRSAVLAHHRHRWARTLCIDERAITRDLTAPLRMDLALFVHRAAFERVKVFAALPRSTARRLAAVASTQACPARESVYAAGDVGWDVYFIFHGSVRLAPPADASVLDAQGRDAKAAAPPPGAVGDETPKTTPKVRSFATAKSKDGGPAYTLFSGVLNTGEHFGEFCLQSGSGVRQETAITLAASEFYTISRTDLEDQVVSYESDDVLAMFNDLLQVHKLQPGSPGNAGAGESP</sequence>
<evidence type="ECO:0000256" key="2">
    <source>
        <dbReference type="ARBA" id="ARBA00022448"/>
    </source>
</evidence>
<dbReference type="EMBL" id="JBBJCI010000416">
    <property type="protein sequence ID" value="KAK7231421.1"/>
    <property type="molecule type" value="Genomic_DNA"/>
</dbReference>
<dbReference type="CDD" id="cd00038">
    <property type="entry name" value="CAP_ED"/>
    <property type="match status" value="2"/>
</dbReference>
<keyword evidence="8" id="KW-0407">Ion channel</keyword>
<name>A0ABR1FIM3_AURAN</name>
<feature type="domain" description="Cyclic nucleotide-binding" evidence="11">
    <location>
        <begin position="343"/>
        <end position="460"/>
    </location>
</feature>
<dbReference type="SUPFAM" id="SSF81324">
    <property type="entry name" value="Voltage-gated potassium channels"/>
    <property type="match status" value="2"/>
</dbReference>
<proteinExistence type="predicted"/>
<organism evidence="12 13">
    <name type="scientific">Aureococcus anophagefferens</name>
    <name type="common">Harmful bloom alga</name>
    <dbReference type="NCBI Taxonomy" id="44056"/>
    <lineage>
        <taxon>Eukaryota</taxon>
        <taxon>Sar</taxon>
        <taxon>Stramenopiles</taxon>
        <taxon>Ochrophyta</taxon>
        <taxon>Pelagophyceae</taxon>
        <taxon>Pelagomonadales</taxon>
        <taxon>Pelagomonadaceae</taxon>
        <taxon>Aureococcus</taxon>
    </lineage>
</organism>
<dbReference type="InterPro" id="IPR018490">
    <property type="entry name" value="cNMP-bd_dom_sf"/>
</dbReference>
<dbReference type="InterPro" id="IPR000595">
    <property type="entry name" value="cNMP-bd_dom"/>
</dbReference>
<dbReference type="Proteomes" id="UP001363151">
    <property type="component" value="Unassembled WGS sequence"/>
</dbReference>
<feature type="transmembrane region" description="Helical" evidence="10">
    <location>
        <begin position="232"/>
        <end position="257"/>
    </location>
</feature>
<protein>
    <recommendedName>
        <fullName evidence="11">Cyclic nucleotide-binding domain-containing protein</fullName>
    </recommendedName>
</protein>